<dbReference type="Proteomes" id="UP000027725">
    <property type="component" value="Unassembled WGS sequence"/>
</dbReference>
<evidence type="ECO:0000313" key="3">
    <source>
        <dbReference type="Proteomes" id="UP000027725"/>
    </source>
</evidence>
<keyword evidence="1" id="KW-0472">Membrane</keyword>
<organism evidence="2 3">
    <name type="scientific">Thioclava dalianensis</name>
    <dbReference type="NCBI Taxonomy" id="1185766"/>
    <lineage>
        <taxon>Bacteria</taxon>
        <taxon>Pseudomonadati</taxon>
        <taxon>Pseudomonadota</taxon>
        <taxon>Alphaproteobacteria</taxon>
        <taxon>Rhodobacterales</taxon>
        <taxon>Paracoccaceae</taxon>
        <taxon>Thioclava</taxon>
    </lineage>
</organism>
<comment type="caution">
    <text evidence="2">The sequence shown here is derived from an EMBL/GenBank/DDBJ whole genome shotgun (WGS) entry which is preliminary data.</text>
</comment>
<name>A0A074TMF2_9RHOB</name>
<feature type="transmembrane region" description="Helical" evidence="1">
    <location>
        <begin position="6"/>
        <end position="30"/>
    </location>
</feature>
<keyword evidence="3" id="KW-1185">Reference proteome</keyword>
<dbReference type="EMBL" id="JHEH01000002">
    <property type="protein sequence ID" value="KEP71340.1"/>
    <property type="molecule type" value="Genomic_DNA"/>
</dbReference>
<protein>
    <recommendedName>
        <fullName evidence="4">GlsB/YeaQ/YmgE family stress response membrane protein</fullName>
    </recommendedName>
</protein>
<sequence length="90" mass="8665">MEDVLQAIGTIGLILLVIAGLLAGAVASLVTGGRHKAAYLAIGVLGALATPFIVAILGGAVLAAGGLLAILAMAVLGAVVVLVIGKLILD</sequence>
<keyword evidence="1" id="KW-0812">Transmembrane</keyword>
<proteinExistence type="predicted"/>
<dbReference type="RefSeq" id="WP_038061911.1">
    <property type="nucleotide sequence ID" value="NZ_FOVB01000001.1"/>
</dbReference>
<evidence type="ECO:0008006" key="4">
    <source>
        <dbReference type="Google" id="ProtNLM"/>
    </source>
</evidence>
<dbReference type="AlphaFoldDB" id="A0A074TMF2"/>
<dbReference type="eggNOG" id="ENOG5033KMW">
    <property type="taxonomic scope" value="Bacteria"/>
</dbReference>
<evidence type="ECO:0000256" key="1">
    <source>
        <dbReference type="SAM" id="Phobius"/>
    </source>
</evidence>
<dbReference type="STRING" id="1185766.SAMN05216224_101252"/>
<feature type="transmembrane region" description="Helical" evidence="1">
    <location>
        <begin position="37"/>
        <end position="61"/>
    </location>
</feature>
<keyword evidence="1" id="KW-1133">Transmembrane helix</keyword>
<evidence type="ECO:0000313" key="2">
    <source>
        <dbReference type="EMBL" id="KEP71340.1"/>
    </source>
</evidence>
<gene>
    <name evidence="2" type="ORF">DL1_07025</name>
</gene>
<feature type="transmembrane region" description="Helical" evidence="1">
    <location>
        <begin position="67"/>
        <end position="89"/>
    </location>
</feature>
<reference evidence="2 3" key="1">
    <citation type="submission" date="2014-03" db="EMBL/GenBank/DDBJ databases">
        <title>The draft genome sequence of Thioclava dalianensis DLFJ1-1.</title>
        <authorList>
            <person name="Lai Q."/>
            <person name="Shao Z."/>
        </authorList>
    </citation>
    <scope>NUCLEOTIDE SEQUENCE [LARGE SCALE GENOMIC DNA]</scope>
    <source>
        <strain evidence="2 3">DLFJ1-1</strain>
    </source>
</reference>
<accession>A0A074TMF2</accession>